<dbReference type="AlphaFoldDB" id="A0AAD1UBY4"/>
<evidence type="ECO:0000313" key="2">
    <source>
        <dbReference type="Proteomes" id="UP001295684"/>
    </source>
</evidence>
<reference evidence="1" key="1">
    <citation type="submission" date="2023-07" db="EMBL/GenBank/DDBJ databases">
        <authorList>
            <consortium name="AG Swart"/>
            <person name="Singh M."/>
            <person name="Singh A."/>
            <person name="Seah K."/>
            <person name="Emmerich C."/>
        </authorList>
    </citation>
    <scope>NUCLEOTIDE SEQUENCE</scope>
    <source>
        <strain evidence="1">DP1</strain>
    </source>
</reference>
<dbReference type="Proteomes" id="UP001295684">
    <property type="component" value="Unassembled WGS sequence"/>
</dbReference>
<dbReference type="EMBL" id="CAMPGE010006302">
    <property type="protein sequence ID" value="CAI2365150.1"/>
    <property type="molecule type" value="Genomic_DNA"/>
</dbReference>
<proteinExistence type="predicted"/>
<gene>
    <name evidence="1" type="ORF">ECRASSUSDP1_LOCUS6500</name>
</gene>
<organism evidence="1 2">
    <name type="scientific">Euplotes crassus</name>
    <dbReference type="NCBI Taxonomy" id="5936"/>
    <lineage>
        <taxon>Eukaryota</taxon>
        <taxon>Sar</taxon>
        <taxon>Alveolata</taxon>
        <taxon>Ciliophora</taxon>
        <taxon>Intramacronucleata</taxon>
        <taxon>Spirotrichea</taxon>
        <taxon>Hypotrichia</taxon>
        <taxon>Euplotida</taxon>
        <taxon>Euplotidae</taxon>
        <taxon>Moneuplotes</taxon>
    </lineage>
</organism>
<name>A0AAD1UBY4_EUPCR</name>
<protein>
    <submittedName>
        <fullName evidence="1">Uncharacterized protein</fullName>
    </submittedName>
</protein>
<sequence length="500" mass="57751">MSSIVCNPLLDSQKDSDTLNTNSDYCEEDDGYESSPKEIVRKVSFLNFIQAAQDVHRNHCAEKENAQLNNQAFKRSRQPTFGEKCDLNLSEESCYEHSLTKGKNSDTSCVPSVIGQNVELSFVSPVAEDINVMNNLPNVPPKFIPKNFNQPPNQGITVVQRSKVRYQEEDLFCDEELSKELISQDNYIQSEQDYNEYLENFHNLIHNDSENFGKISNISQYDQKLKSGEKTDFHDEVDDFIRCPFAYNDQSYETSNFELDQESFREDTPTEDLDCDEDCKPNCLPVLKIPRAFSINKSEIPTEKDVFDVEWSQFGKNLPEKSPVINKFMNMEFRSITPNTKGMLNQPKTRKNSDEKLYFTFRKSSTDSYHRPVPSRIAIPPKLNRNEGNIKIEETPVNHNKDNKFSLINRTPESLSKMSPMMKKSYPKLYQNSIENSSKKTRNLQNQNSLYSLNPRQNSSKIKFCFPQRTNTLCISSSLRPAFKRLRLSQIKNNVISNLK</sequence>
<keyword evidence="2" id="KW-1185">Reference proteome</keyword>
<comment type="caution">
    <text evidence="1">The sequence shown here is derived from an EMBL/GenBank/DDBJ whole genome shotgun (WGS) entry which is preliminary data.</text>
</comment>
<evidence type="ECO:0000313" key="1">
    <source>
        <dbReference type="EMBL" id="CAI2365150.1"/>
    </source>
</evidence>
<accession>A0AAD1UBY4</accession>